<accession>A0ABN6SJJ6</accession>
<sequence length="326" mass="36454">MKKVGIREVAQEAEVSTATVSRVLNNRGYISQETRNKVQSAMSKLEYYPNDLARALYKKRTYTVGLIFPSNVHPFQAELIQDIEYLLSQQGYKVLLCNSLNNPQKEIAYLTMLRKNQVDGIIVGTHNKHIGDYNGSNLPIVAIDRDLGKNTTTVACDNYAGGELAVQLLINRGCKQILDIRGDSSIKLPANDRTVAYQNLMKKYGLKTYILEVPFVLPAEEKKALIETYLHDNPEIDGIFAGDDLLASIAIFYLEAHHKKVPTDVKVIGFDGAKQTLLYNPRLTTIRQPIDQIAETATTKLINKINGKKEKDQLKLPVSLVLGHTV</sequence>
<dbReference type="Gene3D" id="1.10.260.40">
    <property type="entry name" value="lambda repressor-like DNA-binding domains"/>
    <property type="match status" value="1"/>
</dbReference>
<dbReference type="PANTHER" id="PTHR30146">
    <property type="entry name" value="LACI-RELATED TRANSCRIPTIONAL REPRESSOR"/>
    <property type="match status" value="1"/>
</dbReference>
<dbReference type="PROSITE" id="PS00356">
    <property type="entry name" value="HTH_LACI_1"/>
    <property type="match status" value="1"/>
</dbReference>
<organism evidence="6 7">
    <name type="scientific">Lactobacillus xylocopicola</name>
    <dbReference type="NCBI Taxonomy" id="2976676"/>
    <lineage>
        <taxon>Bacteria</taxon>
        <taxon>Bacillati</taxon>
        <taxon>Bacillota</taxon>
        <taxon>Bacilli</taxon>
        <taxon>Lactobacillales</taxon>
        <taxon>Lactobacillaceae</taxon>
        <taxon>Lactobacillus</taxon>
    </lineage>
</organism>
<evidence type="ECO:0000256" key="2">
    <source>
        <dbReference type="ARBA" id="ARBA00023015"/>
    </source>
</evidence>
<reference evidence="6 7" key="1">
    <citation type="journal article" date="2023" name="Microbiol. Spectr.">
        <title>Symbiosis of Carpenter Bees with Uncharacterized Lactic Acid Bacteria Showing NAD Auxotrophy.</title>
        <authorList>
            <person name="Kawasaki S."/>
            <person name="Ozawa K."/>
            <person name="Mori T."/>
            <person name="Yamamoto A."/>
            <person name="Ito M."/>
            <person name="Ohkuma M."/>
            <person name="Sakamoto M."/>
            <person name="Matsutani M."/>
        </authorList>
    </citation>
    <scope>NUCLEOTIDE SEQUENCE [LARGE SCALE GENOMIC DNA]</scope>
    <source>
        <strain evidence="6 7">Kim32-2</strain>
    </source>
</reference>
<dbReference type="InterPro" id="IPR028082">
    <property type="entry name" value="Peripla_BP_I"/>
</dbReference>
<dbReference type="EMBL" id="AP026803">
    <property type="protein sequence ID" value="BDR59838.1"/>
    <property type="molecule type" value="Genomic_DNA"/>
</dbReference>
<keyword evidence="2" id="KW-0805">Transcription regulation</keyword>
<dbReference type="PANTHER" id="PTHR30146:SF95">
    <property type="entry name" value="RIBOSE OPERON REPRESSOR"/>
    <property type="match status" value="1"/>
</dbReference>
<keyword evidence="1" id="KW-0678">Repressor</keyword>
<dbReference type="Gene3D" id="3.40.50.2300">
    <property type="match status" value="2"/>
</dbReference>
<dbReference type="InterPro" id="IPR000843">
    <property type="entry name" value="HTH_LacI"/>
</dbReference>
<evidence type="ECO:0000256" key="3">
    <source>
        <dbReference type="ARBA" id="ARBA00023125"/>
    </source>
</evidence>
<dbReference type="InterPro" id="IPR001761">
    <property type="entry name" value="Peripla_BP/Lac1_sug-bd_dom"/>
</dbReference>
<evidence type="ECO:0000313" key="7">
    <source>
        <dbReference type="Proteomes" id="UP001321741"/>
    </source>
</evidence>
<dbReference type="Pfam" id="PF00532">
    <property type="entry name" value="Peripla_BP_1"/>
    <property type="match status" value="1"/>
</dbReference>
<dbReference type="SUPFAM" id="SSF47413">
    <property type="entry name" value="lambda repressor-like DNA-binding domains"/>
    <property type="match status" value="1"/>
</dbReference>
<dbReference type="CDD" id="cd06291">
    <property type="entry name" value="PBP1_Qymf-like"/>
    <property type="match status" value="1"/>
</dbReference>
<keyword evidence="3" id="KW-0238">DNA-binding</keyword>
<feature type="domain" description="HTH lacI-type" evidence="5">
    <location>
        <begin position="4"/>
        <end position="58"/>
    </location>
</feature>
<evidence type="ECO:0000256" key="1">
    <source>
        <dbReference type="ARBA" id="ARBA00022491"/>
    </source>
</evidence>
<name>A0ABN6SJJ6_9LACO</name>
<dbReference type="Proteomes" id="UP001321741">
    <property type="component" value="Chromosome"/>
</dbReference>
<keyword evidence="4" id="KW-0804">Transcription</keyword>
<dbReference type="SMART" id="SM00354">
    <property type="entry name" value="HTH_LACI"/>
    <property type="match status" value="1"/>
</dbReference>
<dbReference type="RefSeq" id="WP_317637564.1">
    <property type="nucleotide sequence ID" value="NZ_AP026803.1"/>
</dbReference>
<dbReference type="CDD" id="cd01392">
    <property type="entry name" value="HTH_LacI"/>
    <property type="match status" value="1"/>
</dbReference>
<protein>
    <submittedName>
        <fullName evidence="6">LacI family transcriptional regulator</fullName>
    </submittedName>
</protein>
<dbReference type="InterPro" id="IPR010982">
    <property type="entry name" value="Lambda_DNA-bd_dom_sf"/>
</dbReference>
<evidence type="ECO:0000313" key="6">
    <source>
        <dbReference type="EMBL" id="BDR59838.1"/>
    </source>
</evidence>
<dbReference type="Pfam" id="PF00356">
    <property type="entry name" value="LacI"/>
    <property type="match status" value="1"/>
</dbReference>
<evidence type="ECO:0000256" key="4">
    <source>
        <dbReference type="ARBA" id="ARBA00023163"/>
    </source>
</evidence>
<gene>
    <name evidence="6" type="primary">scrR</name>
    <name evidence="6" type="ORF">KIM322_00990</name>
</gene>
<proteinExistence type="predicted"/>
<keyword evidence="7" id="KW-1185">Reference proteome</keyword>
<dbReference type="PROSITE" id="PS50932">
    <property type="entry name" value="HTH_LACI_2"/>
    <property type="match status" value="1"/>
</dbReference>
<dbReference type="SUPFAM" id="SSF53822">
    <property type="entry name" value="Periplasmic binding protein-like I"/>
    <property type="match status" value="1"/>
</dbReference>
<evidence type="ECO:0000259" key="5">
    <source>
        <dbReference type="PROSITE" id="PS50932"/>
    </source>
</evidence>